<dbReference type="AlphaFoldDB" id="A0A1B9E7S3"/>
<evidence type="ECO:0000313" key="2">
    <source>
        <dbReference type="Proteomes" id="UP000093510"/>
    </source>
</evidence>
<reference evidence="1 2" key="1">
    <citation type="submission" date="2016-03" db="EMBL/GenBank/DDBJ databases">
        <authorList>
            <person name="Ploux O."/>
        </authorList>
    </citation>
    <scope>NUCLEOTIDE SEQUENCE [LARGE SCALE GENOMIC DNA]</scope>
    <source>
        <strain evidence="1 2">LPB0076</strain>
    </source>
</reference>
<dbReference type="STRING" id="1763534.GCA_001831475_02694"/>
<comment type="caution">
    <text evidence="1">The sequence shown here is derived from an EMBL/GenBank/DDBJ whole genome shotgun (WGS) entry which is preliminary data.</text>
</comment>
<accession>A0A1B9E7S3</accession>
<dbReference type="RefSeq" id="WP_066332441.1">
    <property type="nucleotide sequence ID" value="NZ_CP017688.1"/>
</dbReference>
<keyword evidence="2" id="KW-1185">Reference proteome</keyword>
<dbReference type="EMBL" id="LVEP01000013">
    <property type="protein sequence ID" value="OCB77995.1"/>
    <property type="molecule type" value="Genomic_DNA"/>
</dbReference>
<sequence length="96" mass="10694">MTKFKGTTKEWRISKDGLEVTASRKGILEGSKRICDIADFGKSEEEKLANAKLIAAAPELLKALSKMIRMYEEILPTGGWQGVYEEALYAIQKATK</sequence>
<name>A0A1B9E7S3_9FLAO</name>
<protein>
    <submittedName>
        <fullName evidence="1">Uncharacterized protein</fullName>
    </submittedName>
</protein>
<gene>
    <name evidence="1" type="ORF">LPBF_03335</name>
</gene>
<proteinExistence type="predicted"/>
<dbReference type="Proteomes" id="UP000093510">
    <property type="component" value="Unassembled WGS sequence"/>
</dbReference>
<organism evidence="1 2">
    <name type="scientific">Flavobacterium crassostreae</name>
    <dbReference type="NCBI Taxonomy" id="1763534"/>
    <lineage>
        <taxon>Bacteria</taxon>
        <taxon>Pseudomonadati</taxon>
        <taxon>Bacteroidota</taxon>
        <taxon>Flavobacteriia</taxon>
        <taxon>Flavobacteriales</taxon>
        <taxon>Flavobacteriaceae</taxon>
        <taxon>Flavobacterium</taxon>
    </lineage>
</organism>
<dbReference type="OrthoDB" id="1274915at2"/>
<evidence type="ECO:0000313" key="1">
    <source>
        <dbReference type="EMBL" id="OCB77995.1"/>
    </source>
</evidence>